<organism evidence="3 4">
    <name type="scientific">Caulifigura coniformis</name>
    <dbReference type="NCBI Taxonomy" id="2527983"/>
    <lineage>
        <taxon>Bacteria</taxon>
        <taxon>Pseudomonadati</taxon>
        <taxon>Planctomycetota</taxon>
        <taxon>Planctomycetia</taxon>
        <taxon>Planctomycetales</taxon>
        <taxon>Planctomycetaceae</taxon>
        <taxon>Caulifigura</taxon>
    </lineage>
</organism>
<name>A0A517SIM6_9PLAN</name>
<evidence type="ECO:0000313" key="3">
    <source>
        <dbReference type="EMBL" id="QDT55988.1"/>
    </source>
</evidence>
<sequence>MNDMSDSPPRKNPVRSIYRLLTSHRPMEHETSLFLLVSFLDFLMTYWMIYPREHGPRFGESNAVANWFLSGWGIRGLLYFKVGICVFIVLSTQVIFLRRPQVARGILWLGIAVTALTVVYSGALYIRHAAPPIALE</sequence>
<gene>
    <name evidence="3" type="ORF">Pan44_40370</name>
</gene>
<feature type="domain" description="DUF5658" evidence="2">
    <location>
        <begin position="33"/>
        <end position="124"/>
    </location>
</feature>
<dbReference type="InParanoid" id="A0A517SIM6"/>
<reference evidence="3 4" key="1">
    <citation type="submission" date="2019-02" db="EMBL/GenBank/DDBJ databases">
        <title>Deep-cultivation of Planctomycetes and their phenomic and genomic characterization uncovers novel biology.</title>
        <authorList>
            <person name="Wiegand S."/>
            <person name="Jogler M."/>
            <person name="Boedeker C."/>
            <person name="Pinto D."/>
            <person name="Vollmers J."/>
            <person name="Rivas-Marin E."/>
            <person name="Kohn T."/>
            <person name="Peeters S.H."/>
            <person name="Heuer A."/>
            <person name="Rast P."/>
            <person name="Oberbeckmann S."/>
            <person name="Bunk B."/>
            <person name="Jeske O."/>
            <person name="Meyerdierks A."/>
            <person name="Storesund J.E."/>
            <person name="Kallscheuer N."/>
            <person name="Luecker S."/>
            <person name="Lage O.M."/>
            <person name="Pohl T."/>
            <person name="Merkel B.J."/>
            <person name="Hornburger P."/>
            <person name="Mueller R.-W."/>
            <person name="Bruemmer F."/>
            <person name="Labrenz M."/>
            <person name="Spormann A.M."/>
            <person name="Op den Camp H."/>
            <person name="Overmann J."/>
            <person name="Amann R."/>
            <person name="Jetten M.S.M."/>
            <person name="Mascher T."/>
            <person name="Medema M.H."/>
            <person name="Devos D.P."/>
            <person name="Kaster A.-K."/>
            <person name="Ovreas L."/>
            <person name="Rohde M."/>
            <person name="Galperin M.Y."/>
            <person name="Jogler C."/>
        </authorList>
    </citation>
    <scope>NUCLEOTIDE SEQUENCE [LARGE SCALE GENOMIC DNA]</scope>
    <source>
        <strain evidence="3 4">Pan44</strain>
    </source>
</reference>
<feature type="transmembrane region" description="Helical" evidence="1">
    <location>
        <begin position="33"/>
        <end position="50"/>
    </location>
</feature>
<keyword evidence="1" id="KW-0812">Transmembrane</keyword>
<dbReference type="InterPro" id="IPR043717">
    <property type="entry name" value="DUF5658"/>
</dbReference>
<dbReference type="AlphaFoldDB" id="A0A517SIM6"/>
<feature type="transmembrane region" description="Helical" evidence="1">
    <location>
        <begin position="106"/>
        <end position="126"/>
    </location>
</feature>
<keyword evidence="1" id="KW-0472">Membrane</keyword>
<keyword evidence="1" id="KW-1133">Transmembrane helix</keyword>
<evidence type="ECO:0000256" key="1">
    <source>
        <dbReference type="SAM" id="Phobius"/>
    </source>
</evidence>
<dbReference type="Proteomes" id="UP000315700">
    <property type="component" value="Chromosome"/>
</dbReference>
<evidence type="ECO:0000259" key="2">
    <source>
        <dbReference type="Pfam" id="PF18902"/>
    </source>
</evidence>
<dbReference type="EMBL" id="CP036271">
    <property type="protein sequence ID" value="QDT55988.1"/>
    <property type="molecule type" value="Genomic_DNA"/>
</dbReference>
<dbReference type="Pfam" id="PF18902">
    <property type="entry name" value="DUF5658"/>
    <property type="match status" value="1"/>
</dbReference>
<proteinExistence type="predicted"/>
<evidence type="ECO:0000313" key="4">
    <source>
        <dbReference type="Proteomes" id="UP000315700"/>
    </source>
</evidence>
<keyword evidence="4" id="KW-1185">Reference proteome</keyword>
<dbReference type="KEGG" id="ccos:Pan44_40370"/>
<feature type="transmembrane region" description="Helical" evidence="1">
    <location>
        <begin position="77"/>
        <end position="97"/>
    </location>
</feature>
<accession>A0A517SIM6</accession>
<protein>
    <recommendedName>
        <fullName evidence="2">DUF5658 domain-containing protein</fullName>
    </recommendedName>
</protein>